<feature type="domain" description="LysM" evidence="4">
    <location>
        <begin position="83"/>
        <end position="127"/>
    </location>
</feature>
<dbReference type="PANTHER" id="PTHR34997:SF1">
    <property type="entry name" value="PEPTIDOGLYCAN-BINDING LYSIN DOMAIN"/>
    <property type="match status" value="1"/>
</dbReference>
<keyword evidence="3" id="KW-0812">Transmembrane</keyword>
<comment type="caution">
    <text evidence="5">The sequence shown here is derived from an EMBL/GenBank/DDBJ whole genome shotgun (WGS) entry which is preliminary data.</text>
</comment>
<evidence type="ECO:0000256" key="1">
    <source>
        <dbReference type="ARBA" id="ARBA00022669"/>
    </source>
</evidence>
<name>A0AAP0CK22_9ASTR</name>
<dbReference type="Pfam" id="PF01476">
    <property type="entry name" value="LysM"/>
    <property type="match status" value="1"/>
</dbReference>
<dbReference type="GO" id="GO:0008061">
    <property type="term" value="F:chitin binding"/>
    <property type="evidence" value="ECO:0007669"/>
    <property type="project" value="UniProtKB-KW"/>
</dbReference>
<dbReference type="InterPro" id="IPR018392">
    <property type="entry name" value="LysM"/>
</dbReference>
<dbReference type="PROSITE" id="PS51782">
    <property type="entry name" value="LYSM"/>
    <property type="match status" value="1"/>
</dbReference>
<keyword evidence="1" id="KW-0147">Chitin-binding</keyword>
<gene>
    <name evidence="5" type="ORF">SSX86_027433</name>
</gene>
<keyword evidence="2" id="KW-0843">Virulence</keyword>
<dbReference type="Gene3D" id="3.10.350.10">
    <property type="entry name" value="LysM domain"/>
    <property type="match status" value="1"/>
</dbReference>
<dbReference type="CDD" id="cd00118">
    <property type="entry name" value="LysM"/>
    <property type="match status" value="1"/>
</dbReference>
<dbReference type="EMBL" id="JBCNJP010000025">
    <property type="protein sequence ID" value="KAK9056343.1"/>
    <property type="molecule type" value="Genomic_DNA"/>
</dbReference>
<sequence>MTRVSSHPAGNMQHKNASISLSIHLKTARSTILLTMAAKINNKTFICLLFVFVLVGVIMTTTEARVARPVSSGGTITFPICSSVIGVKSGDTCFDIAQKFKLSTSFFNSINPNLNCDALFVGEWICIDGI</sequence>
<reference evidence="5 6" key="1">
    <citation type="submission" date="2024-04" db="EMBL/GenBank/DDBJ databases">
        <title>The reference genome of an endangered Asteraceae, Deinandra increscens subsp. villosa, native to the Central Coast of California.</title>
        <authorList>
            <person name="Guilliams M."/>
            <person name="Hasenstab-Lehman K."/>
            <person name="Meyer R."/>
            <person name="Mcevoy S."/>
        </authorList>
    </citation>
    <scope>NUCLEOTIDE SEQUENCE [LARGE SCALE GENOMIC DNA]</scope>
    <source>
        <tissue evidence="5">Leaf</tissue>
    </source>
</reference>
<keyword evidence="3" id="KW-0472">Membrane</keyword>
<proteinExistence type="predicted"/>
<organism evidence="5 6">
    <name type="scientific">Deinandra increscens subsp. villosa</name>
    <dbReference type="NCBI Taxonomy" id="3103831"/>
    <lineage>
        <taxon>Eukaryota</taxon>
        <taxon>Viridiplantae</taxon>
        <taxon>Streptophyta</taxon>
        <taxon>Embryophyta</taxon>
        <taxon>Tracheophyta</taxon>
        <taxon>Spermatophyta</taxon>
        <taxon>Magnoliopsida</taxon>
        <taxon>eudicotyledons</taxon>
        <taxon>Gunneridae</taxon>
        <taxon>Pentapetalae</taxon>
        <taxon>asterids</taxon>
        <taxon>campanulids</taxon>
        <taxon>Asterales</taxon>
        <taxon>Asteraceae</taxon>
        <taxon>Asteroideae</taxon>
        <taxon>Heliantheae alliance</taxon>
        <taxon>Madieae</taxon>
        <taxon>Madiinae</taxon>
        <taxon>Deinandra</taxon>
    </lineage>
</organism>
<dbReference type="SUPFAM" id="SSF54106">
    <property type="entry name" value="LysM domain"/>
    <property type="match status" value="1"/>
</dbReference>
<accession>A0AAP0CK22</accession>
<dbReference type="Proteomes" id="UP001408789">
    <property type="component" value="Unassembled WGS sequence"/>
</dbReference>
<dbReference type="AlphaFoldDB" id="A0AAP0CK22"/>
<feature type="transmembrane region" description="Helical" evidence="3">
    <location>
        <begin position="44"/>
        <end position="62"/>
    </location>
</feature>
<keyword evidence="3" id="KW-1133">Transmembrane helix</keyword>
<evidence type="ECO:0000259" key="4">
    <source>
        <dbReference type="PROSITE" id="PS51782"/>
    </source>
</evidence>
<keyword evidence="6" id="KW-1185">Reference proteome</keyword>
<dbReference type="InterPro" id="IPR036779">
    <property type="entry name" value="LysM_dom_sf"/>
</dbReference>
<dbReference type="SMART" id="SM00257">
    <property type="entry name" value="LysM"/>
    <property type="match status" value="1"/>
</dbReference>
<dbReference type="InterPro" id="IPR052210">
    <property type="entry name" value="LysM1-like"/>
</dbReference>
<evidence type="ECO:0000256" key="3">
    <source>
        <dbReference type="SAM" id="Phobius"/>
    </source>
</evidence>
<dbReference type="PANTHER" id="PTHR34997">
    <property type="entry name" value="AM15"/>
    <property type="match status" value="1"/>
</dbReference>
<evidence type="ECO:0000313" key="5">
    <source>
        <dbReference type="EMBL" id="KAK9056343.1"/>
    </source>
</evidence>
<evidence type="ECO:0000256" key="2">
    <source>
        <dbReference type="ARBA" id="ARBA00023026"/>
    </source>
</evidence>
<protein>
    <recommendedName>
        <fullName evidence="4">LysM domain-containing protein</fullName>
    </recommendedName>
</protein>
<evidence type="ECO:0000313" key="6">
    <source>
        <dbReference type="Proteomes" id="UP001408789"/>
    </source>
</evidence>